<dbReference type="OrthoDB" id="439808at2759"/>
<dbReference type="SMART" id="SM00360">
    <property type="entry name" value="RRM"/>
    <property type="match status" value="2"/>
</dbReference>
<feature type="region of interest" description="Disordered" evidence="8">
    <location>
        <begin position="108"/>
        <end position="151"/>
    </location>
</feature>
<dbReference type="PROSITE" id="PS50102">
    <property type="entry name" value="RRM"/>
    <property type="match status" value="1"/>
</dbReference>
<dbReference type="PANTHER" id="PTHR48025:SF1">
    <property type="entry name" value="RRM DOMAIN-CONTAINING PROTEIN"/>
    <property type="match status" value="1"/>
</dbReference>
<evidence type="ECO:0000256" key="2">
    <source>
        <dbReference type="ARBA" id="ARBA00006567"/>
    </source>
</evidence>
<evidence type="ECO:0000256" key="6">
    <source>
        <dbReference type="ARBA" id="ARBA00023163"/>
    </source>
</evidence>
<comment type="function">
    <text evidence="1">May be involved in the modulation of rDNA transcription.</text>
</comment>
<accession>A0A0P1KUF4</accession>
<feature type="domain" description="RRM" evidence="9">
    <location>
        <begin position="21"/>
        <end position="104"/>
    </location>
</feature>
<dbReference type="Pfam" id="PF00076">
    <property type="entry name" value="RRM_1"/>
    <property type="match status" value="1"/>
</dbReference>
<dbReference type="InterPro" id="IPR035979">
    <property type="entry name" value="RBD_domain_sf"/>
</dbReference>
<feature type="region of interest" description="Disordered" evidence="8">
    <location>
        <begin position="269"/>
        <end position="291"/>
    </location>
</feature>
<dbReference type="Gene3D" id="3.30.70.330">
    <property type="match status" value="2"/>
</dbReference>
<keyword evidence="4 7" id="KW-0694">RNA-binding</keyword>
<dbReference type="CDD" id="cd12410">
    <property type="entry name" value="RRM2_RRT5"/>
    <property type="match status" value="1"/>
</dbReference>
<evidence type="ECO:0000313" key="10">
    <source>
        <dbReference type="EMBL" id="CUS23567.1"/>
    </source>
</evidence>
<comment type="similarity">
    <text evidence="2">Belongs to the RRT5 family.</text>
</comment>
<keyword evidence="11" id="KW-1185">Reference proteome</keyword>
<dbReference type="InterPro" id="IPR012677">
    <property type="entry name" value="Nucleotide-bd_a/b_plait_sf"/>
</dbReference>
<reference evidence="11" key="1">
    <citation type="submission" date="2015-10" db="EMBL/GenBank/DDBJ databases">
        <authorList>
            <person name="Devillers H."/>
        </authorList>
    </citation>
    <scope>NUCLEOTIDE SEQUENCE [LARGE SCALE GENOMIC DNA]</scope>
</reference>
<name>A0A0P1KUF4_9SACH</name>
<evidence type="ECO:0000256" key="4">
    <source>
        <dbReference type="ARBA" id="ARBA00022884"/>
    </source>
</evidence>
<dbReference type="InterPro" id="IPR000504">
    <property type="entry name" value="RRM_dom"/>
</dbReference>
<evidence type="ECO:0000256" key="8">
    <source>
        <dbReference type="SAM" id="MobiDB-lite"/>
    </source>
</evidence>
<dbReference type="CDD" id="cd12409">
    <property type="entry name" value="RRM1_RRT5"/>
    <property type="match status" value="1"/>
</dbReference>
<sequence length="291" mass="32763">MSTTQLSPAAASSDATTPQNKRIYISNLDFSTTEEELEQFLQEYHVVSVLIPSQTVRGFRNSTVRPLGIGYADFASVAEARQAVENLNGKQLRERTLKIKLYVPYSPRARAERRKEKRKTSTSQPQEDPSTVPGDAQQPQPPIPAEEPTSKDTVYCAYLPSKVTDVELREFFADYQPQDIYVYRTNGSRRKVYFHRRFTAALVTLGGEAELANAIETLGTRRLMGKKISLRPARLSKVEEVQHAAARKLELEQIQEQTRQIAEHAMAMEEHRQQEAEIPAAETPDDVAATA</sequence>
<dbReference type="AlphaFoldDB" id="A0A0P1KUF4"/>
<evidence type="ECO:0000259" key="9">
    <source>
        <dbReference type="PROSITE" id="PS50102"/>
    </source>
</evidence>
<dbReference type="PANTHER" id="PTHR48025">
    <property type="entry name" value="OS02G0815200 PROTEIN"/>
    <property type="match status" value="1"/>
</dbReference>
<evidence type="ECO:0000256" key="1">
    <source>
        <dbReference type="ARBA" id="ARBA00003119"/>
    </source>
</evidence>
<keyword evidence="6" id="KW-0804">Transcription</keyword>
<evidence type="ECO:0000256" key="5">
    <source>
        <dbReference type="ARBA" id="ARBA00023015"/>
    </source>
</evidence>
<dbReference type="InterPro" id="IPR034244">
    <property type="entry name" value="Rrt5_RRM1"/>
</dbReference>
<protein>
    <recommendedName>
        <fullName evidence="3">Regulator of rDNA transcription protein 5</fullName>
    </recommendedName>
</protein>
<dbReference type="InterPro" id="IPR050502">
    <property type="entry name" value="Euk_RNA-bind_prot"/>
</dbReference>
<evidence type="ECO:0000313" key="11">
    <source>
        <dbReference type="Proteomes" id="UP000236544"/>
    </source>
</evidence>
<proteinExistence type="inferred from homology"/>
<evidence type="ECO:0000256" key="7">
    <source>
        <dbReference type="PROSITE-ProRule" id="PRU00176"/>
    </source>
</evidence>
<keyword evidence="5" id="KW-0805">Transcription regulation</keyword>
<dbReference type="EMBL" id="LN890547">
    <property type="protein sequence ID" value="CUS23567.1"/>
    <property type="molecule type" value="Genomic_DNA"/>
</dbReference>
<evidence type="ECO:0000256" key="3">
    <source>
        <dbReference type="ARBA" id="ARBA00015811"/>
    </source>
</evidence>
<dbReference type="SUPFAM" id="SSF54928">
    <property type="entry name" value="RNA-binding domain, RBD"/>
    <property type="match status" value="1"/>
</dbReference>
<dbReference type="GO" id="GO:0003729">
    <property type="term" value="F:mRNA binding"/>
    <property type="evidence" value="ECO:0007669"/>
    <property type="project" value="TreeGrafter"/>
</dbReference>
<dbReference type="InterPro" id="IPR034247">
    <property type="entry name" value="Rrt5_RRM2"/>
</dbReference>
<gene>
    <name evidence="10" type="ORF">LAQU0_S10e03356g</name>
</gene>
<organism evidence="10 11">
    <name type="scientific">Lachancea quebecensis</name>
    <dbReference type="NCBI Taxonomy" id="1654605"/>
    <lineage>
        <taxon>Eukaryota</taxon>
        <taxon>Fungi</taxon>
        <taxon>Dikarya</taxon>
        <taxon>Ascomycota</taxon>
        <taxon>Saccharomycotina</taxon>
        <taxon>Saccharomycetes</taxon>
        <taxon>Saccharomycetales</taxon>
        <taxon>Saccharomycetaceae</taxon>
        <taxon>Lachancea</taxon>
    </lineage>
</organism>
<dbReference type="Proteomes" id="UP000236544">
    <property type="component" value="Unassembled WGS sequence"/>
</dbReference>